<name>A0A840X1U9_9RHOB</name>
<dbReference type="GO" id="GO:0008146">
    <property type="term" value="F:sulfotransferase activity"/>
    <property type="evidence" value="ECO:0007669"/>
    <property type="project" value="InterPro"/>
</dbReference>
<dbReference type="InterPro" id="IPR027417">
    <property type="entry name" value="P-loop_NTPase"/>
</dbReference>
<keyword evidence="3" id="KW-1185">Reference proteome</keyword>
<comment type="caution">
    <text evidence="2">The sequence shown here is derived from an EMBL/GenBank/DDBJ whole genome shotgun (WGS) entry which is preliminary data.</text>
</comment>
<accession>A0A840X1U9</accession>
<dbReference type="RefSeq" id="WP_184010897.1">
    <property type="nucleotide sequence ID" value="NZ_JACIJS010000005.1"/>
</dbReference>
<dbReference type="SUPFAM" id="SSF52540">
    <property type="entry name" value="P-loop containing nucleoside triphosphate hydrolases"/>
    <property type="match status" value="1"/>
</dbReference>
<reference evidence="2 3" key="1">
    <citation type="submission" date="2020-08" db="EMBL/GenBank/DDBJ databases">
        <title>Genomic Encyclopedia of Type Strains, Phase IV (KMG-IV): sequencing the most valuable type-strain genomes for metagenomic binning, comparative biology and taxonomic classification.</title>
        <authorList>
            <person name="Goeker M."/>
        </authorList>
    </citation>
    <scope>NUCLEOTIDE SEQUENCE [LARGE SCALE GENOMIC DNA]</scope>
    <source>
        <strain evidence="2 3">DSM 103377</strain>
    </source>
</reference>
<sequence>MTPRLYISYGMTKTGSTLAYHIARTVLEEAGFAQPQLSERALGAVRRINYVDDLTEGLVAAILNEAPGPIVIKTHQRPTPTVADMLAEGTAMGHACLRDPRDMALSMLDHGARARAKGHLPFAEFAQIDDTLPSLRDQAETLRQWRALPGILTLSYDQIAFGEDAAPILIAAQMGLPVAPGAARRAKDGHFTQFNKGIPDRHRSEMAAADAERIATLFPELVALAAQPNVARQ</sequence>
<dbReference type="Pfam" id="PF00685">
    <property type="entry name" value="Sulfotransfer_1"/>
    <property type="match status" value="1"/>
</dbReference>
<gene>
    <name evidence="2" type="ORF">FHS89_001856</name>
</gene>
<dbReference type="Gene3D" id="3.40.50.300">
    <property type="entry name" value="P-loop containing nucleotide triphosphate hydrolases"/>
    <property type="match status" value="1"/>
</dbReference>
<dbReference type="EMBL" id="JACIJS010000005">
    <property type="protein sequence ID" value="MBB5515836.1"/>
    <property type="molecule type" value="Genomic_DNA"/>
</dbReference>
<dbReference type="InterPro" id="IPR000863">
    <property type="entry name" value="Sulfotransferase_dom"/>
</dbReference>
<evidence type="ECO:0000259" key="1">
    <source>
        <dbReference type="Pfam" id="PF00685"/>
    </source>
</evidence>
<dbReference type="Proteomes" id="UP000553766">
    <property type="component" value="Unassembled WGS sequence"/>
</dbReference>
<dbReference type="AlphaFoldDB" id="A0A840X1U9"/>
<proteinExistence type="predicted"/>
<protein>
    <recommendedName>
        <fullName evidence="1">Sulfotransferase domain-containing protein</fullName>
    </recommendedName>
</protein>
<organism evidence="2 3">
    <name type="scientific">Rubricella aquisinus</name>
    <dbReference type="NCBI Taxonomy" id="2028108"/>
    <lineage>
        <taxon>Bacteria</taxon>
        <taxon>Pseudomonadati</taxon>
        <taxon>Pseudomonadota</taxon>
        <taxon>Alphaproteobacteria</taxon>
        <taxon>Rhodobacterales</taxon>
        <taxon>Paracoccaceae</taxon>
        <taxon>Rubricella</taxon>
    </lineage>
</organism>
<evidence type="ECO:0000313" key="3">
    <source>
        <dbReference type="Proteomes" id="UP000553766"/>
    </source>
</evidence>
<feature type="domain" description="Sulfotransferase" evidence="1">
    <location>
        <begin position="10"/>
        <end position="159"/>
    </location>
</feature>
<evidence type="ECO:0000313" key="2">
    <source>
        <dbReference type="EMBL" id="MBB5515836.1"/>
    </source>
</evidence>